<sequence>MTTNEAYHSPYTLLENLLLFRNISTYGTDAASFRLISNDLLNHPLLCENETTDRRRLSADALHAHFQHTLREEGADVEAVESNGENVGVRKRRGIAGIVNTPSAPDYSQYQAAIQKIASRFYDLYKTAKIREIQEEERRYSRVQQEMKEITLGLWDGRLEQEHRERTKTDSRSPSVEPVTTDRKKTMSPVGILSSRLSTDPIASTTLPNVPLSSAIAGNAFTTSPAGVPRPVEPMATANNPSVPVATAVIEAPINTPQSQPVLSTPVSGPCSPVKMPAETAVGTQAPLPSMRLAPAMPSTSDSRTQSHRDFVRSNYYISSWNGLPEQATASVGRPLSPPPPQLPSPAAAAPSTPAAASKGRRLNWKKVPQQPQDQQLAQHQIQQQLTQQLQQAQQQPPPVLHPQPARDEQSGPQNAYAPQGPFQHQQVLPPIQSVQQSGPLPGALRSPSHPPSLPHTPRMTDAQSPQGVTASPSRHAATPIGQRNSVPPHTPPTLPSPLLSNNSYNNAAPGGQRSPFQPNTPVYPQGHSPHPVLPGVSGSPPMFSPLQSHQPSQSLPGFNSFYPPHTSPGGTPQQLPRPLAHQFAPSALQYPNYSQPPQHPQHALPTHMQHIPHLPPIQSAGQPPHQGHPVSQQHIPPLAGSPRKGRPPPIQTTPLPPISRERAPSEPGSPIPPGSADISPISTPATSPRMLPADVRTPSHPPVTLSDPLLANLPPELGLPPLPEMPTSHNLPSVAPGTAKKRTTKKRPLEESETIKKGKHKEIPELESPIKKHKPSESTETPARGRARATTISKSRGRPRTARGKGGKTDDDDTAPERESLVSPTKHDFSDVGGTTEDEPEPFKFTKKPRVEVPAAKPEPPATPEPQQRPQVVTPRPKQEDTDNDGDIVMISRSTSPRTPAASRKRKAASPPPADSSDEETSLPSPAPRPPPPHSTGSLPSPITLTHQAGQQPMVVATKKFAQLTGPLLGNIFSHKFANLFSAPIKEKQAPGYGSLVYTAQDLKSIKMAVKSGATSLLALPTTTPATPTGDGPIYAYPTTSTSTSITTPATTANTPPKGIVNSQQLEKELFRMFANAVMYNKTSTEIVKETVMMAKDVESMVDNFRTAEEAGAKKALAAGAAGGSKKVVREGSVASSVIGEEDQEKKGRRGKKKTPATPAQGA</sequence>
<feature type="region of interest" description="Disordered" evidence="3">
    <location>
        <begin position="1119"/>
        <end position="1164"/>
    </location>
</feature>
<feature type="compositionally biased region" description="Low complexity" evidence="3">
    <location>
        <begin position="345"/>
        <end position="358"/>
    </location>
</feature>
<evidence type="ECO:0000313" key="4">
    <source>
        <dbReference type="EMBL" id="CCX33509.1"/>
    </source>
</evidence>
<dbReference type="eggNOG" id="ENOG502S3YN">
    <property type="taxonomic scope" value="Eukaryota"/>
</dbReference>
<dbReference type="OrthoDB" id="21449at2759"/>
<dbReference type="InterPro" id="IPR036427">
    <property type="entry name" value="Bromodomain-like_sf"/>
</dbReference>
<feature type="compositionally biased region" description="Polar residues" evidence="3">
    <location>
        <begin position="462"/>
        <end position="473"/>
    </location>
</feature>
<keyword evidence="1" id="KW-0103">Bromodomain</keyword>
<protein>
    <submittedName>
        <fullName evidence="4">Similar to Bromodomain-containing protein 1 acc. no. O74350</fullName>
    </submittedName>
</protein>
<feature type="compositionally biased region" description="Low complexity" evidence="3">
    <location>
        <begin position="545"/>
        <end position="557"/>
    </location>
</feature>
<feature type="compositionally biased region" description="Low complexity" evidence="3">
    <location>
        <begin position="497"/>
        <end position="510"/>
    </location>
</feature>
<name>U4LMZ2_PYROM</name>
<dbReference type="Proteomes" id="UP000018144">
    <property type="component" value="Unassembled WGS sequence"/>
</dbReference>
<gene>
    <name evidence="4" type="ORF">PCON_01351</name>
</gene>
<dbReference type="Gene3D" id="1.20.920.10">
    <property type="entry name" value="Bromodomain-like"/>
    <property type="match status" value="1"/>
</dbReference>
<feature type="compositionally biased region" description="Basic residues" evidence="3">
    <location>
        <begin position="796"/>
        <end position="807"/>
    </location>
</feature>
<dbReference type="SUPFAM" id="SSF47370">
    <property type="entry name" value="Bromodomain"/>
    <property type="match status" value="1"/>
</dbReference>
<feature type="compositionally biased region" description="Low complexity" evidence="3">
    <location>
        <begin position="369"/>
        <end position="395"/>
    </location>
</feature>
<dbReference type="GO" id="GO:0035267">
    <property type="term" value="C:NuA4 histone acetyltransferase complex"/>
    <property type="evidence" value="ECO:0007669"/>
    <property type="project" value="TreeGrafter"/>
</dbReference>
<accession>U4LMZ2</accession>
<organism evidence="4 5">
    <name type="scientific">Pyronema omphalodes (strain CBS 100304)</name>
    <name type="common">Pyronema confluens</name>
    <dbReference type="NCBI Taxonomy" id="1076935"/>
    <lineage>
        <taxon>Eukaryota</taxon>
        <taxon>Fungi</taxon>
        <taxon>Dikarya</taxon>
        <taxon>Ascomycota</taxon>
        <taxon>Pezizomycotina</taxon>
        <taxon>Pezizomycetes</taxon>
        <taxon>Pezizales</taxon>
        <taxon>Pyronemataceae</taxon>
        <taxon>Pyronema</taxon>
    </lineage>
</organism>
<feature type="region of interest" description="Disordered" evidence="3">
    <location>
        <begin position="328"/>
        <end position="422"/>
    </location>
</feature>
<dbReference type="PANTHER" id="PTHR15398">
    <property type="entry name" value="BROMODOMAIN-CONTAINING PROTEIN 8"/>
    <property type="match status" value="1"/>
</dbReference>
<feature type="compositionally biased region" description="Low complexity" evidence="3">
    <location>
        <begin position="866"/>
        <end position="877"/>
    </location>
</feature>
<evidence type="ECO:0000256" key="2">
    <source>
        <dbReference type="SAM" id="Coils"/>
    </source>
</evidence>
<feature type="compositionally biased region" description="Basic and acidic residues" evidence="3">
    <location>
        <begin position="816"/>
        <end position="831"/>
    </location>
</feature>
<feature type="compositionally biased region" description="Basic and acidic residues" evidence="3">
    <location>
        <begin position="162"/>
        <end position="171"/>
    </location>
</feature>
<keyword evidence="5" id="KW-1185">Reference proteome</keyword>
<dbReference type="GO" id="GO:0006325">
    <property type="term" value="P:chromatin organization"/>
    <property type="evidence" value="ECO:0007669"/>
    <property type="project" value="UniProtKB-ARBA"/>
</dbReference>
<feature type="compositionally biased region" description="Basic and acidic residues" evidence="3">
    <location>
        <begin position="748"/>
        <end position="771"/>
    </location>
</feature>
<dbReference type="STRING" id="1076935.U4LMZ2"/>
<feature type="coiled-coil region" evidence="2">
    <location>
        <begin position="126"/>
        <end position="153"/>
    </location>
</feature>
<feature type="region of interest" description="Disordered" evidence="3">
    <location>
        <begin position="162"/>
        <end position="188"/>
    </location>
</feature>
<feature type="compositionally biased region" description="Pro residues" evidence="3">
    <location>
        <begin position="648"/>
        <end position="658"/>
    </location>
</feature>
<dbReference type="EMBL" id="HF936132">
    <property type="protein sequence ID" value="CCX33509.1"/>
    <property type="molecule type" value="Genomic_DNA"/>
</dbReference>
<evidence type="ECO:0000256" key="1">
    <source>
        <dbReference type="ARBA" id="ARBA00023117"/>
    </source>
</evidence>
<keyword evidence="2" id="KW-0175">Coiled coil</keyword>
<feature type="region of interest" description="Disordered" evidence="3">
    <location>
        <begin position="434"/>
        <end position="946"/>
    </location>
</feature>
<evidence type="ECO:0000256" key="3">
    <source>
        <dbReference type="SAM" id="MobiDB-lite"/>
    </source>
</evidence>
<proteinExistence type="predicted"/>
<dbReference type="OMA" id="FGPAFPM"/>
<evidence type="ECO:0000313" key="5">
    <source>
        <dbReference type="Proteomes" id="UP000018144"/>
    </source>
</evidence>
<reference evidence="4 5" key="1">
    <citation type="journal article" date="2013" name="PLoS Genet.">
        <title>The genome and development-dependent transcriptomes of Pyronema confluens: a window into fungal evolution.</title>
        <authorList>
            <person name="Traeger S."/>
            <person name="Altegoer F."/>
            <person name="Freitag M."/>
            <person name="Gabaldon T."/>
            <person name="Kempken F."/>
            <person name="Kumar A."/>
            <person name="Marcet-Houben M."/>
            <person name="Poggeler S."/>
            <person name="Stajich J.E."/>
            <person name="Nowrousian M."/>
        </authorList>
    </citation>
    <scope>NUCLEOTIDE SEQUENCE [LARGE SCALE GENOMIC DNA]</scope>
    <source>
        <strain evidence="5">CBS 100304</strain>
        <tissue evidence="4">Vegetative mycelium</tissue>
    </source>
</reference>
<feature type="compositionally biased region" description="Pro residues" evidence="3">
    <location>
        <begin position="926"/>
        <end position="935"/>
    </location>
</feature>
<dbReference type="PANTHER" id="PTHR15398:SF4">
    <property type="entry name" value="BROMODOMAIN-CONTAINING PROTEIN 8 ISOFORM X1"/>
    <property type="match status" value="1"/>
</dbReference>
<dbReference type="AlphaFoldDB" id="U4LMZ2"/>